<dbReference type="EMBL" id="JACYTN010000004">
    <property type="protein sequence ID" value="MBD8498515.1"/>
    <property type="molecule type" value="Genomic_DNA"/>
</dbReference>
<proteinExistence type="predicted"/>
<accession>A0ABR9AZ85</accession>
<dbReference type="RefSeq" id="WP_192024893.1">
    <property type="nucleotide sequence ID" value="NZ_JACYTN010000004.1"/>
</dbReference>
<evidence type="ECO:0000313" key="1">
    <source>
        <dbReference type="EMBL" id="MBD8498515.1"/>
    </source>
</evidence>
<gene>
    <name evidence="1" type="ORF">IFO66_09325</name>
</gene>
<comment type="caution">
    <text evidence="1">The sequence shown here is derived from an EMBL/GenBank/DDBJ whole genome shotgun (WGS) entry which is preliminary data.</text>
</comment>
<name>A0ABR9AZ85_9BACL</name>
<keyword evidence="2" id="KW-1185">Reference proteome</keyword>
<protein>
    <submittedName>
        <fullName evidence="1">Uncharacterized protein</fullName>
    </submittedName>
</protein>
<evidence type="ECO:0000313" key="2">
    <source>
        <dbReference type="Proteomes" id="UP000634529"/>
    </source>
</evidence>
<dbReference type="Proteomes" id="UP000634529">
    <property type="component" value="Unassembled WGS sequence"/>
</dbReference>
<organism evidence="1 2">
    <name type="scientific">Paenibacillus arenosi</name>
    <dbReference type="NCBI Taxonomy" id="2774142"/>
    <lineage>
        <taxon>Bacteria</taxon>
        <taxon>Bacillati</taxon>
        <taxon>Bacillota</taxon>
        <taxon>Bacilli</taxon>
        <taxon>Bacillales</taxon>
        <taxon>Paenibacillaceae</taxon>
        <taxon>Paenibacillus</taxon>
    </lineage>
</organism>
<reference evidence="1 2" key="1">
    <citation type="submission" date="2020-09" db="EMBL/GenBank/DDBJ databases">
        <title>Paenibacillus sp. CAU 1523 isolated from sand of Haeundae Beach.</title>
        <authorList>
            <person name="Kim W."/>
        </authorList>
    </citation>
    <scope>NUCLEOTIDE SEQUENCE [LARGE SCALE GENOMIC DNA]</scope>
    <source>
        <strain evidence="1 2">CAU 1523</strain>
    </source>
</reference>
<sequence length="135" mass="15416">MLQLKRKGIVFESKETPNYYSISDSTNVIESVLKLSKFDRFKSRAMYLETAFNACLTKSLPEVFHALKEEPGLSDAEEIGSRTVLHSESNKMIYEYFGALKRELGDIREDILIPASVWIDYLLLLSEKKAGETND</sequence>